<dbReference type="SUPFAM" id="SSF47203">
    <property type="entry name" value="Acyl-CoA dehydrogenase C-terminal domain-like"/>
    <property type="match status" value="2"/>
</dbReference>
<gene>
    <name evidence="4" type="ORF">P2L57_14215</name>
</gene>
<organism evidence="4 5">
    <name type="scientific">Streptantibioticus ferralitis</name>
    <dbReference type="NCBI Taxonomy" id="236510"/>
    <lineage>
        <taxon>Bacteria</taxon>
        <taxon>Bacillati</taxon>
        <taxon>Actinomycetota</taxon>
        <taxon>Actinomycetes</taxon>
        <taxon>Kitasatosporales</taxon>
        <taxon>Streptomycetaceae</taxon>
        <taxon>Streptantibioticus</taxon>
    </lineage>
</organism>
<evidence type="ECO:0000256" key="1">
    <source>
        <dbReference type="ARBA" id="ARBA00006288"/>
    </source>
</evidence>
<dbReference type="PANTHER" id="PTHR10909:SF382">
    <property type="entry name" value="ACYL-COENZYME A OXIDASE"/>
    <property type="match status" value="1"/>
</dbReference>
<accession>A0ABT5YZI3</accession>
<evidence type="ECO:0000313" key="4">
    <source>
        <dbReference type="EMBL" id="MDF2256832.1"/>
    </source>
</evidence>
<feature type="domain" description="Acyl-CoA oxidase C-terminal" evidence="3">
    <location>
        <begin position="426"/>
        <end position="558"/>
    </location>
</feature>
<dbReference type="SUPFAM" id="SSF56645">
    <property type="entry name" value="Acyl-CoA dehydrogenase NM domain-like"/>
    <property type="match status" value="1"/>
</dbReference>
<dbReference type="InterPro" id="IPR002655">
    <property type="entry name" value="Acyl-CoA_oxidase_C"/>
</dbReference>
<proteinExistence type="inferred from homology"/>
<dbReference type="Pfam" id="PF01756">
    <property type="entry name" value="ACOX"/>
    <property type="match status" value="1"/>
</dbReference>
<dbReference type="RefSeq" id="WP_275813712.1">
    <property type="nucleotide sequence ID" value="NZ_BAAANM010000001.1"/>
</dbReference>
<reference evidence="4 5" key="1">
    <citation type="submission" date="2023-03" db="EMBL/GenBank/DDBJ databases">
        <title>Draft genome sequence of type strain Streptomyces ferralitis JCM 14344.</title>
        <authorList>
            <person name="Klaysubun C."/>
            <person name="Duangmal K."/>
        </authorList>
    </citation>
    <scope>NUCLEOTIDE SEQUENCE [LARGE SCALE GENOMIC DNA]</scope>
    <source>
        <strain evidence="4 5">JCM 14344</strain>
    </source>
</reference>
<comment type="caution">
    <text evidence="4">The sequence shown here is derived from an EMBL/GenBank/DDBJ whole genome shotgun (WGS) entry which is preliminary data.</text>
</comment>
<dbReference type="InterPro" id="IPR046373">
    <property type="entry name" value="Acyl-CoA_Oxase/DH_mid-dom_sf"/>
</dbReference>
<dbReference type="InterPro" id="IPR009100">
    <property type="entry name" value="AcylCoA_DH/oxidase_NM_dom_sf"/>
</dbReference>
<evidence type="ECO:0000256" key="2">
    <source>
        <dbReference type="ARBA" id="ARBA00023002"/>
    </source>
</evidence>
<sequence>MAPYDSDLTELFTDAFFARAHRADTPSPASPYLGLRHLQSRLGAQRPLLADHARLRAVLELSAVTDPRLFFAMFLHHCMAVGVALDFGAPPEDVADLASGRWIGAALMNEIGHGNSSSAIRTRAVFDPAAREFVLHTPTPEATKRPVNVGLDGFARLAVVSALLRAGGADRGTALFLVPLRDEDGPCEGVTIEPLAPTPLLPMDYAKVRFDQVRVPYRRWLSDGASIAADGSFHDPLDGPEARTGRSVGMSRFAWGAVTAGLAAVARASAALALTHARHRRTNDRLAGDIAAIAHLNQQRLLFGASADALATTAVARRATARSWHIPPGGGLGTGPSAAEMRTLALSKVTVAVLTDRAVSRCRTACGALGFFSEHQLIDYQALTTAFQSAGGDNRLILLDAAWAMVTAADYLPPDEESAPSGWPRLFRARERLLHAELASALRTDDQGGAVRFESWNARTELAQRLAEAHATRTTAEALRDVWCAAEVPEAARPVLHDLYRLHCLEQTAPHAGWYLAHGMLVPQQVLALPERINKICRRLVPHVEALTELLEIPAELLRVP</sequence>
<evidence type="ECO:0000313" key="5">
    <source>
        <dbReference type="Proteomes" id="UP001220022"/>
    </source>
</evidence>
<dbReference type="EMBL" id="JARHTQ010000007">
    <property type="protein sequence ID" value="MDF2256832.1"/>
    <property type="molecule type" value="Genomic_DNA"/>
</dbReference>
<evidence type="ECO:0000259" key="3">
    <source>
        <dbReference type="Pfam" id="PF01756"/>
    </source>
</evidence>
<dbReference type="Gene3D" id="2.40.110.10">
    <property type="entry name" value="Butyryl-CoA Dehydrogenase, subunit A, domain 2"/>
    <property type="match status" value="1"/>
</dbReference>
<name>A0ABT5YZI3_9ACTN</name>
<dbReference type="InterPro" id="IPR036250">
    <property type="entry name" value="AcylCo_DH-like_C"/>
</dbReference>
<protein>
    <submittedName>
        <fullName evidence="4">Acyl-CoA dehydrogenase</fullName>
    </submittedName>
</protein>
<dbReference type="Proteomes" id="UP001220022">
    <property type="component" value="Unassembled WGS sequence"/>
</dbReference>
<dbReference type="Gene3D" id="1.20.140.10">
    <property type="entry name" value="Butyryl-CoA Dehydrogenase, subunit A, domain 3"/>
    <property type="match status" value="2"/>
</dbReference>
<comment type="similarity">
    <text evidence="1">Belongs to the acyl-CoA oxidase family.</text>
</comment>
<keyword evidence="2" id="KW-0560">Oxidoreductase</keyword>
<dbReference type="PANTHER" id="PTHR10909">
    <property type="entry name" value="ELECTRON TRANSPORT OXIDOREDUCTASE"/>
    <property type="match status" value="1"/>
</dbReference>
<dbReference type="InterPro" id="IPR012258">
    <property type="entry name" value="Acyl-CoA_oxidase"/>
</dbReference>
<keyword evidence="5" id="KW-1185">Reference proteome</keyword>